<dbReference type="RefSeq" id="WP_209510351.1">
    <property type="nucleotide sequence ID" value="NZ_JAGGKS010000001.1"/>
</dbReference>
<feature type="compositionally biased region" description="Basic and acidic residues" evidence="7">
    <location>
        <begin position="295"/>
        <end position="306"/>
    </location>
</feature>
<gene>
    <name evidence="8" type="ORF">J2Z76_000454</name>
</gene>
<dbReference type="Proteomes" id="UP001519342">
    <property type="component" value="Unassembled WGS sequence"/>
</dbReference>
<dbReference type="InterPro" id="IPR023562">
    <property type="entry name" value="ClpP/TepA"/>
</dbReference>
<dbReference type="Gene3D" id="3.90.226.10">
    <property type="entry name" value="2-enoyl-CoA Hydratase, Chain A, domain 1"/>
    <property type="match status" value="1"/>
</dbReference>
<accession>A0ABS4GA95</accession>
<keyword evidence="5" id="KW-0720">Serine protease</keyword>
<evidence type="ECO:0000256" key="5">
    <source>
        <dbReference type="ARBA" id="ARBA00022825"/>
    </source>
</evidence>
<feature type="region of interest" description="Disordered" evidence="7">
    <location>
        <begin position="295"/>
        <end position="347"/>
    </location>
</feature>
<dbReference type="CDD" id="cd07016">
    <property type="entry name" value="S14_ClpP_1"/>
    <property type="match status" value="1"/>
</dbReference>
<organism evidence="8 9">
    <name type="scientific">Sedimentibacter acidaminivorans</name>
    <dbReference type="NCBI Taxonomy" id="913099"/>
    <lineage>
        <taxon>Bacteria</taxon>
        <taxon>Bacillati</taxon>
        <taxon>Bacillota</taxon>
        <taxon>Tissierellia</taxon>
        <taxon>Sedimentibacter</taxon>
    </lineage>
</organism>
<evidence type="ECO:0000256" key="3">
    <source>
        <dbReference type="ARBA" id="ARBA00022670"/>
    </source>
</evidence>
<evidence type="ECO:0000313" key="9">
    <source>
        <dbReference type="Proteomes" id="UP001519342"/>
    </source>
</evidence>
<dbReference type="PANTHER" id="PTHR10381">
    <property type="entry name" value="ATP-DEPENDENT CLP PROTEASE PROTEOLYTIC SUBUNIT"/>
    <property type="match status" value="1"/>
</dbReference>
<keyword evidence="4" id="KW-0378">Hydrolase</keyword>
<evidence type="ECO:0000256" key="6">
    <source>
        <dbReference type="RuleBase" id="RU003567"/>
    </source>
</evidence>
<dbReference type="InterPro" id="IPR001907">
    <property type="entry name" value="ClpP"/>
</dbReference>
<comment type="similarity">
    <text evidence="1 6">Belongs to the peptidase S14 family.</text>
</comment>
<comment type="caution">
    <text evidence="8">The sequence shown here is derived from an EMBL/GenBank/DDBJ whole genome shotgun (WGS) entry which is preliminary data.</text>
</comment>
<proteinExistence type="inferred from homology"/>
<dbReference type="NCBIfam" id="NF045542">
    <property type="entry name" value="Clp_rel_HeadMat"/>
    <property type="match status" value="1"/>
</dbReference>
<dbReference type="GO" id="GO:0006508">
    <property type="term" value="P:proteolysis"/>
    <property type="evidence" value="ECO:0007669"/>
    <property type="project" value="UniProtKB-KW"/>
</dbReference>
<evidence type="ECO:0000256" key="2">
    <source>
        <dbReference type="ARBA" id="ARBA00022490"/>
    </source>
</evidence>
<keyword evidence="9" id="KW-1185">Reference proteome</keyword>
<evidence type="ECO:0000313" key="8">
    <source>
        <dbReference type="EMBL" id="MBP1924601.1"/>
    </source>
</evidence>
<dbReference type="PRINTS" id="PR00127">
    <property type="entry name" value="CLPPROTEASEP"/>
</dbReference>
<keyword evidence="3 8" id="KW-0645">Protease</keyword>
<dbReference type="EMBL" id="JAGGKS010000001">
    <property type="protein sequence ID" value="MBP1924601.1"/>
    <property type="molecule type" value="Genomic_DNA"/>
</dbReference>
<protein>
    <recommendedName>
        <fullName evidence="6">ATP-dependent Clp protease proteolytic subunit</fullName>
    </recommendedName>
</protein>
<dbReference type="SUPFAM" id="SSF52096">
    <property type="entry name" value="ClpP/crotonase"/>
    <property type="match status" value="1"/>
</dbReference>
<dbReference type="Pfam" id="PF00574">
    <property type="entry name" value="CLP_protease"/>
    <property type="match status" value="1"/>
</dbReference>
<reference evidence="8 9" key="1">
    <citation type="submission" date="2021-03" db="EMBL/GenBank/DDBJ databases">
        <title>Genomic Encyclopedia of Type Strains, Phase IV (KMG-IV): sequencing the most valuable type-strain genomes for metagenomic binning, comparative biology and taxonomic classification.</title>
        <authorList>
            <person name="Goeker M."/>
        </authorList>
    </citation>
    <scope>NUCLEOTIDE SEQUENCE [LARGE SCALE GENOMIC DNA]</scope>
    <source>
        <strain evidence="8 9">DSM 24004</strain>
    </source>
</reference>
<evidence type="ECO:0000256" key="7">
    <source>
        <dbReference type="SAM" id="MobiDB-lite"/>
    </source>
</evidence>
<dbReference type="PANTHER" id="PTHR10381:SF70">
    <property type="entry name" value="ATP-DEPENDENT CLP PROTEASE PROTEOLYTIC SUBUNIT"/>
    <property type="match status" value="1"/>
</dbReference>
<feature type="compositionally biased region" description="Basic and acidic residues" evidence="7">
    <location>
        <begin position="320"/>
        <end position="329"/>
    </location>
</feature>
<sequence length="347" mass="38669">MARIKIKGVIIPNDYKWIYDWFEVDSTCPKDIEDQLEKANGEDLEIEINSGGGDVYSGSEIYTIIKAYSGKTIGKIMGLAASAASVIAMACGKLIISPTAQIMIHNVSSYASGDYRDLQHEATVLKNYNTSIANAYILKTGMTKDELLDLMDQESWFNAQQALEKKFVDEIMFDDNQKLVASSSNSQMIPLNVINKMRNEFKNKINTEIIKNPKNKENNVMNLEELKEKHPDLYDQIKKEGYAEGVKVENARIKEIEDLGVPGFEDLVNKAKFDTKENAETLAVNILKAQKKVGNDHLEATKKDAEELNGIEGSEAPEGNSKETDEKEGASLIAKFANKKREKGGTK</sequence>
<keyword evidence="2" id="KW-0963">Cytoplasm</keyword>
<feature type="compositionally biased region" description="Basic residues" evidence="7">
    <location>
        <begin position="337"/>
        <end position="347"/>
    </location>
</feature>
<dbReference type="GO" id="GO:0008233">
    <property type="term" value="F:peptidase activity"/>
    <property type="evidence" value="ECO:0007669"/>
    <property type="project" value="UniProtKB-KW"/>
</dbReference>
<dbReference type="InterPro" id="IPR029045">
    <property type="entry name" value="ClpP/crotonase-like_dom_sf"/>
</dbReference>
<name>A0ABS4GA95_9FIRM</name>
<evidence type="ECO:0000256" key="4">
    <source>
        <dbReference type="ARBA" id="ARBA00022801"/>
    </source>
</evidence>
<evidence type="ECO:0000256" key="1">
    <source>
        <dbReference type="ARBA" id="ARBA00007039"/>
    </source>
</evidence>